<feature type="region of interest" description="Disordered" evidence="2">
    <location>
        <begin position="428"/>
        <end position="472"/>
    </location>
</feature>
<feature type="compositionally biased region" description="Low complexity" evidence="2">
    <location>
        <begin position="99"/>
        <end position="118"/>
    </location>
</feature>
<accession>A0A316YMI1</accession>
<sequence length="702" mass="76803">MAQAVTAIGRAVVLKGPHSDSRSYVTALPDTLEQLVSKARERFPVPPDHTPHITLGDDTGAILLPDAMPFIRDRELLVFRWIADTPRSSLKAARMSEHGSGSSSGSSSSSSSSSSTSVGGSGGGSGSSRSVRWDANVVSNEGKTTSHHARPPSAFQGAAARAAHTAKVLQREQQRRLAEEQEAARRKPNNSTMTTTTAETATTMMRPDGHESDVFGRMRPGPPRSLQPAAQEEEQHHYDSAVELCTPSPAQRQQKKTAEEEQQRQQQQQQQQQQQSSASKLRQMIQGHQEDIGAAQDSRASHPAETKYPEEEQPSSSPIASPTRDVLGARRSPLNELWSQGAWKDLGSGPSQTAKSVHLPFEQPTEDAQAAEVEGRQAVVSDEPEKEANNLFESVEGNKELPPAAITTVIIEQDREAALPASMSKPEITVSDSMETESDEEEAVERSISSSNSSPVKEATLNKEQEQEQQESVTKIVAVPKEKEEVPKATNQEWCKMMRVVVDQLQGHPSNGTLRRSMSAQLNDYYGQTGNGRPADFSTISQRIDAGSYSRKDPLTDFATDLAQMWSAVRGFYGPRSAEARCADELERFSMMLLDEFKRGASRTKQQDRPNEKMDARARAVMTLKQMRSGGSPGSRSETTSREARIVHGRTGSIQRSPQAHRGRAAKVLCQSHQDGHHQQGRIEGLWRPARAAGTVEEEAKA</sequence>
<feature type="compositionally biased region" description="Basic and acidic residues" evidence="2">
    <location>
        <begin position="299"/>
        <end position="310"/>
    </location>
</feature>
<evidence type="ECO:0000313" key="4">
    <source>
        <dbReference type="EMBL" id="PWN90014.1"/>
    </source>
</evidence>
<dbReference type="RefSeq" id="XP_025377212.1">
    <property type="nucleotide sequence ID" value="XM_025517829.1"/>
</dbReference>
<feature type="region of interest" description="Disordered" evidence="2">
    <location>
        <begin position="650"/>
        <end position="702"/>
    </location>
</feature>
<dbReference type="Pfam" id="PF00439">
    <property type="entry name" value="Bromodomain"/>
    <property type="match status" value="1"/>
</dbReference>
<dbReference type="SMART" id="SM00297">
    <property type="entry name" value="BROMO"/>
    <property type="match status" value="1"/>
</dbReference>
<evidence type="ECO:0000256" key="2">
    <source>
        <dbReference type="SAM" id="MobiDB-lite"/>
    </source>
</evidence>
<dbReference type="InParanoid" id="A0A316YMI1"/>
<feature type="domain" description="Bromo" evidence="3">
    <location>
        <begin position="487"/>
        <end position="599"/>
    </location>
</feature>
<evidence type="ECO:0000313" key="5">
    <source>
        <dbReference type="Proteomes" id="UP000245768"/>
    </source>
</evidence>
<gene>
    <name evidence="4" type="ORF">FA10DRAFT_102390</name>
</gene>
<name>A0A316YMI1_9BASI</name>
<feature type="region of interest" description="Disordered" evidence="2">
    <location>
        <begin position="92"/>
        <end position="333"/>
    </location>
</feature>
<proteinExistence type="predicted"/>
<dbReference type="EMBL" id="KZ819636">
    <property type="protein sequence ID" value="PWN90014.1"/>
    <property type="molecule type" value="Genomic_DNA"/>
</dbReference>
<evidence type="ECO:0000259" key="3">
    <source>
        <dbReference type="SMART" id="SM00297"/>
    </source>
</evidence>
<dbReference type="GeneID" id="37039745"/>
<dbReference type="InterPro" id="IPR036427">
    <property type="entry name" value="Bromodomain-like_sf"/>
</dbReference>
<feature type="region of interest" description="Disordered" evidence="2">
    <location>
        <begin position="366"/>
        <end position="399"/>
    </location>
</feature>
<dbReference type="InterPro" id="IPR001487">
    <property type="entry name" value="Bromodomain"/>
</dbReference>
<feature type="compositionally biased region" description="Acidic residues" evidence="2">
    <location>
        <begin position="434"/>
        <end position="443"/>
    </location>
</feature>
<organism evidence="4 5">
    <name type="scientific">Acaromyces ingoldii</name>
    <dbReference type="NCBI Taxonomy" id="215250"/>
    <lineage>
        <taxon>Eukaryota</taxon>
        <taxon>Fungi</taxon>
        <taxon>Dikarya</taxon>
        <taxon>Basidiomycota</taxon>
        <taxon>Ustilaginomycotina</taxon>
        <taxon>Exobasidiomycetes</taxon>
        <taxon>Exobasidiales</taxon>
        <taxon>Cryptobasidiaceae</taxon>
        <taxon>Acaromyces</taxon>
    </lineage>
</organism>
<dbReference type="Gene3D" id="1.20.920.10">
    <property type="entry name" value="Bromodomain-like"/>
    <property type="match status" value="1"/>
</dbReference>
<feature type="compositionally biased region" description="Low complexity" evidence="2">
    <location>
        <begin position="264"/>
        <end position="283"/>
    </location>
</feature>
<dbReference type="OrthoDB" id="2555328at2759"/>
<dbReference type="AlphaFoldDB" id="A0A316YMI1"/>
<feature type="compositionally biased region" description="Basic and acidic residues" evidence="2">
    <location>
        <begin position="207"/>
        <end position="216"/>
    </location>
</feature>
<feature type="compositionally biased region" description="Basic and acidic residues" evidence="2">
    <location>
        <begin position="169"/>
        <end position="185"/>
    </location>
</feature>
<dbReference type="SUPFAM" id="SSF47370">
    <property type="entry name" value="Bromodomain"/>
    <property type="match status" value="1"/>
</dbReference>
<keyword evidence="5" id="KW-1185">Reference proteome</keyword>
<keyword evidence="1" id="KW-0103">Bromodomain</keyword>
<evidence type="ECO:0000256" key="1">
    <source>
        <dbReference type="ARBA" id="ARBA00023117"/>
    </source>
</evidence>
<dbReference type="STRING" id="215250.A0A316YMI1"/>
<dbReference type="Proteomes" id="UP000245768">
    <property type="component" value="Unassembled WGS sequence"/>
</dbReference>
<feature type="compositionally biased region" description="Low complexity" evidence="2">
    <location>
        <begin position="192"/>
        <end position="205"/>
    </location>
</feature>
<dbReference type="GO" id="GO:0006325">
    <property type="term" value="P:chromatin organization"/>
    <property type="evidence" value="ECO:0007669"/>
    <property type="project" value="UniProtKB-ARBA"/>
</dbReference>
<protein>
    <recommendedName>
        <fullName evidence="3">Bromo domain-containing protein</fullName>
    </recommendedName>
</protein>
<reference evidence="4 5" key="1">
    <citation type="journal article" date="2018" name="Mol. Biol. Evol.">
        <title>Broad Genomic Sampling Reveals a Smut Pathogenic Ancestry of the Fungal Clade Ustilaginomycotina.</title>
        <authorList>
            <person name="Kijpornyongpan T."/>
            <person name="Mondo S.J."/>
            <person name="Barry K."/>
            <person name="Sandor L."/>
            <person name="Lee J."/>
            <person name="Lipzen A."/>
            <person name="Pangilinan J."/>
            <person name="LaButti K."/>
            <person name="Hainaut M."/>
            <person name="Henrissat B."/>
            <person name="Grigoriev I.V."/>
            <person name="Spatafora J.W."/>
            <person name="Aime M.C."/>
        </authorList>
    </citation>
    <scope>NUCLEOTIDE SEQUENCE [LARGE SCALE GENOMIC DNA]</scope>
    <source>
        <strain evidence="4 5">MCA 4198</strain>
    </source>
</reference>